<dbReference type="RefSeq" id="WP_073606199.1">
    <property type="nucleotide sequence ID" value="NZ_FQXZ01000066.1"/>
</dbReference>
<evidence type="ECO:0000313" key="4">
    <source>
        <dbReference type="Proteomes" id="UP000184608"/>
    </source>
</evidence>
<dbReference type="EMBL" id="FQXZ01000066">
    <property type="protein sequence ID" value="SHI95440.1"/>
    <property type="molecule type" value="Genomic_DNA"/>
</dbReference>
<reference evidence="3 4" key="1">
    <citation type="submission" date="2016-11" db="EMBL/GenBank/DDBJ databases">
        <authorList>
            <person name="Jaros S."/>
            <person name="Januszkiewicz K."/>
            <person name="Wedrychowicz H."/>
        </authorList>
    </citation>
    <scope>NUCLEOTIDE SEQUENCE [LARGE SCALE GENOMIC DNA]</scope>
    <source>
        <strain evidence="3 4">CECT 7868</strain>
    </source>
</reference>
<dbReference type="Proteomes" id="UP000184608">
    <property type="component" value="Unassembled WGS sequence"/>
</dbReference>
<organism evidence="3 4">
    <name type="scientific">Vibrio aerogenes CECT 7868</name>
    <dbReference type="NCBI Taxonomy" id="1216006"/>
    <lineage>
        <taxon>Bacteria</taxon>
        <taxon>Pseudomonadati</taxon>
        <taxon>Pseudomonadota</taxon>
        <taxon>Gammaproteobacteria</taxon>
        <taxon>Vibrionales</taxon>
        <taxon>Vibrionaceae</taxon>
        <taxon>Vibrio</taxon>
    </lineage>
</organism>
<evidence type="ECO:0000256" key="1">
    <source>
        <dbReference type="SAM" id="MobiDB-lite"/>
    </source>
</evidence>
<gene>
    <name evidence="3" type="ORF">VA7868_04627</name>
</gene>
<feature type="domain" description="Toxin VasX N-terminal region" evidence="2">
    <location>
        <begin position="23"/>
        <end position="169"/>
    </location>
</feature>
<dbReference type="Pfam" id="PF20249">
    <property type="entry name" value="VasX_N"/>
    <property type="match status" value="1"/>
</dbReference>
<proteinExistence type="predicted"/>
<accession>A0A1M6FCJ2</accession>
<dbReference type="STRING" id="1216006.VA7868_04627"/>
<dbReference type="OrthoDB" id="6339140at2"/>
<dbReference type="InterPro" id="IPR046864">
    <property type="entry name" value="VasX_N"/>
</dbReference>
<feature type="compositionally biased region" description="Polar residues" evidence="1">
    <location>
        <begin position="1"/>
        <end position="16"/>
    </location>
</feature>
<evidence type="ECO:0000259" key="2">
    <source>
        <dbReference type="Pfam" id="PF20249"/>
    </source>
</evidence>
<protein>
    <recommendedName>
        <fullName evidence="2">Toxin VasX N-terminal region domain-containing protein</fullName>
    </recommendedName>
</protein>
<keyword evidence="4" id="KW-1185">Reference proteome</keyword>
<evidence type="ECO:0000313" key="3">
    <source>
        <dbReference type="EMBL" id="SHI95440.1"/>
    </source>
</evidence>
<feature type="region of interest" description="Disordered" evidence="1">
    <location>
        <begin position="1"/>
        <end position="20"/>
    </location>
</feature>
<sequence length="1168" mass="130713">MTTSTDRASNGSTQDVMSPVGTCPYKKHKLQLIPVRYALTEKKTEHKAISSQLKSKVKFRHIGVRPLAVESYIYVIHSRRTDIMYAFKAMPDGSVQKLEQKEIQTKKSGDQEYVYTDSEKALVVDYCGSIEVLYSPMPISPKLQGQLLMSSKLRSRMMQRCPVGSFKATTGAKHLLPPAELADHLADAHPDDSDHEEAYRWCWQTDPVEAVQADTLKANILSTYKDDAAILILEDPIGITTQLASAYISIVNMQNDWYEEDNNRAKHFAATQIKALIAVDKKHFKLLAQDEKIKAYADANPDKLKARYQQYADAYDEYQTYIRNYTLSHSVYTTDIEEIQENPATVQYHSEIALNKSFAEDEIGVPADALKSLFHRIILEQEKTMHGDPLKFTDRGVLDRIREDEMEAWFFDAQQKIQHWSKLTDQIAKDRNQTMFAAYDVIPVFDKENQEALIARLQTENHWLSTIDKLDPELHKLMDFYFKSIGEQNLQIFIGNATNIATLEAHQVGPTEFIQGVTLKGNVDDVLTGIAALTEFREFLQGLNLVELGELSPKVQNELSKHGAYLAGLAVGELSALLSSAKSLQARADELLWRARPGILALMVGQKKNANVKLKAGSAENIPVINKVFDDLFEKRARLEALKTKYNGVHDMKGLSREKADAIRAGYTQEMNQLSAECEAQFQKLGAINEPIVGPNQKHPPSHISVEAGEVQEQAEAILERQRKLLTNEVIFGKAEVDLTDIKTVKALPNGAIVSGSLSFVMLVASYFNWISTRSDMEKRSELTIPQMGEYAAAMLGYASAGVAFGVEIARTISIMAIIKQGATKPLQNIAGGVVAVGNATIAPINFLATLGDSAKQIGRVYHDWKQRDLPAMTGSAFALAGDGIQLWKTGQLTYIGFRVVSDAIAEKITFRMAGEITMRYAAEFNPWMLLATVLIVGGELVHNYLQSTALLHWVSRCEWGKKGWWPGYEYQGWDYKTQLRHWQEVIQAPQLLLETDSVKEKQWVCHGNNAYQVEVELHQLKRFRLIIPMAAPAQVKLAGMMTIAGQKTPEDITTSNLLKYHQLGYDGLKTVYEFTLPLSRKKYSALRYLDLLVEITTPQGNILFADHGGARFTINLMHPEKTSKPVDGNPHHFTASVLGDGDEQVVKETTLKAALTTLQLTTSKGNH</sequence>
<dbReference type="AlphaFoldDB" id="A0A1M6FCJ2"/>
<dbReference type="CDD" id="cd20708">
    <property type="entry name" value="MIX_IV"/>
    <property type="match status" value="1"/>
</dbReference>
<name>A0A1M6FCJ2_9VIBR</name>